<dbReference type="InterPro" id="IPR029470">
    <property type="entry name" value="PDDEXK_4"/>
</dbReference>
<dbReference type="Pfam" id="PF14281">
    <property type="entry name" value="PDDEXK_4"/>
    <property type="match status" value="1"/>
</dbReference>
<proteinExistence type="predicted"/>
<comment type="caution">
    <text evidence="1">The sequence shown here is derived from an EMBL/GenBank/DDBJ whole genome shotgun (WGS) entry which is preliminary data.</text>
</comment>
<dbReference type="AlphaFoldDB" id="X1T4V1"/>
<protein>
    <submittedName>
        <fullName evidence="1">Uncharacterized protein</fullName>
    </submittedName>
</protein>
<dbReference type="EMBL" id="BARW01006117">
    <property type="protein sequence ID" value="GAI86416.1"/>
    <property type="molecule type" value="Genomic_DNA"/>
</dbReference>
<gene>
    <name evidence="1" type="ORF">S12H4_12825</name>
</gene>
<name>X1T4V1_9ZZZZ</name>
<sequence>MKRTLFDSLAISDSERIHSQTIAWIFSLDDEILNFNEKSKILKNIFKITEEFEISSIIVETELNRIDIFIQTDQDQFIIENKLKSSEHSEQTSRYMDSIPYIYKDDSKTKHFGFLTLINEMPKNETWIPITFSKLKESLSEIELDCKKKESIFISEYCQTLENLVTTFNAFMYDHLKFENVFKDGYKKKYEKERYDNPLKDYIRVNQLETIFQKAFFRNIAKDSNLPNYEINETRGTALIQSYFYEFQYKGKQYRIGLQFQGNTFKINLADKNYATSKANQIDEQLTNVFMNVFHKQNNFNKFNKPRTKAYISVSKKTENMIYAMQKEQIVEMISGEADWIKSKVIELENIF</sequence>
<evidence type="ECO:0000313" key="1">
    <source>
        <dbReference type="EMBL" id="GAI86416.1"/>
    </source>
</evidence>
<accession>X1T4V1</accession>
<reference evidence="1" key="1">
    <citation type="journal article" date="2014" name="Front. Microbiol.">
        <title>High frequency of phylogenetically diverse reductive dehalogenase-homologous genes in deep subseafloor sedimentary metagenomes.</title>
        <authorList>
            <person name="Kawai M."/>
            <person name="Futagami T."/>
            <person name="Toyoda A."/>
            <person name="Takaki Y."/>
            <person name="Nishi S."/>
            <person name="Hori S."/>
            <person name="Arai W."/>
            <person name="Tsubouchi T."/>
            <person name="Morono Y."/>
            <person name="Uchiyama I."/>
            <person name="Ito T."/>
            <person name="Fujiyama A."/>
            <person name="Inagaki F."/>
            <person name="Takami H."/>
        </authorList>
    </citation>
    <scope>NUCLEOTIDE SEQUENCE</scope>
    <source>
        <strain evidence="1">Expedition CK06-06</strain>
    </source>
</reference>
<organism evidence="1">
    <name type="scientific">marine sediment metagenome</name>
    <dbReference type="NCBI Taxonomy" id="412755"/>
    <lineage>
        <taxon>unclassified sequences</taxon>
        <taxon>metagenomes</taxon>
        <taxon>ecological metagenomes</taxon>
    </lineage>
</organism>